<name>A0A931F732_9FIRM</name>
<dbReference type="GO" id="GO:0004337">
    <property type="term" value="F:(2E,6E)-farnesyl diphosphate synthase activity"/>
    <property type="evidence" value="ECO:0007669"/>
    <property type="project" value="UniProtKB-EC"/>
</dbReference>
<evidence type="ECO:0000256" key="7">
    <source>
        <dbReference type="ARBA" id="ARBA00022842"/>
    </source>
</evidence>
<dbReference type="GO" id="GO:0016114">
    <property type="term" value="P:terpenoid biosynthetic process"/>
    <property type="evidence" value="ECO:0007669"/>
    <property type="project" value="UniProtKB-ARBA"/>
</dbReference>
<dbReference type="CDD" id="cd00685">
    <property type="entry name" value="Trans_IPPS_HT"/>
    <property type="match status" value="1"/>
</dbReference>
<dbReference type="SFLD" id="SFLDS00005">
    <property type="entry name" value="Isoprenoid_Synthase_Type_I"/>
    <property type="match status" value="1"/>
</dbReference>
<dbReference type="EC" id="2.5.1.10" evidence="3"/>
<keyword evidence="8" id="KW-0414">Isoprene biosynthesis</keyword>
<keyword evidence="7" id="KW-0460">Magnesium</keyword>
<dbReference type="InterPro" id="IPR053378">
    <property type="entry name" value="Prenyl_diphosphate_synthase"/>
</dbReference>
<dbReference type="PANTHER" id="PTHR43281:SF1">
    <property type="entry name" value="FARNESYL DIPHOSPHATE SYNTHASE"/>
    <property type="match status" value="1"/>
</dbReference>
<accession>A0A931F732</accession>
<keyword evidence="14" id="KW-1185">Reference proteome</keyword>
<sequence length="292" mass="32102">MVEIKSILEDEAKKVETLLENIFKNEEIVPALKESMEYSLLSGGKRVRPVLTLLTAKLLEGDERAASLSGAALELIHTYSLIHDDLPAMDDDDLRRGKPANHLVYGEGMAILAGDGLLTYAFKILAKLNLDPDRRCKLIELMADSAGPNGMVAGQVLDLQAEEEPVDLTGLKKIHRAKTGALFKAAVLAGVYCSDYTEEELNALEIYAEKLGLTFQITDDILDVIGNTKTLGKEVGKDLERGKSTYPGLIGLEKSKKEAEKAVNEGLEALNVFNEKADVLRDLLKFILERQY</sequence>
<evidence type="ECO:0000256" key="4">
    <source>
        <dbReference type="ARBA" id="ARBA00015100"/>
    </source>
</evidence>
<evidence type="ECO:0000256" key="2">
    <source>
        <dbReference type="ARBA" id="ARBA00006706"/>
    </source>
</evidence>
<dbReference type="GO" id="GO:0046872">
    <property type="term" value="F:metal ion binding"/>
    <property type="evidence" value="ECO:0007669"/>
    <property type="project" value="UniProtKB-KW"/>
</dbReference>
<dbReference type="AlphaFoldDB" id="A0A931F732"/>
<dbReference type="SFLD" id="SFLDG01017">
    <property type="entry name" value="Polyprenyl_Transferase_Like"/>
    <property type="match status" value="1"/>
</dbReference>
<evidence type="ECO:0000313" key="13">
    <source>
        <dbReference type="EMBL" id="MBF8437560.1"/>
    </source>
</evidence>
<organism evidence="13 14">
    <name type="scientific">Halonatronomonas betaini</name>
    <dbReference type="NCBI Taxonomy" id="2778430"/>
    <lineage>
        <taxon>Bacteria</taxon>
        <taxon>Bacillati</taxon>
        <taxon>Bacillota</taxon>
        <taxon>Clostridia</taxon>
        <taxon>Halanaerobiales</taxon>
        <taxon>Halarsenatibacteraceae</taxon>
        <taxon>Halonatronomonas</taxon>
    </lineage>
</organism>
<comment type="catalytic activity">
    <reaction evidence="11">
        <text>isopentenyl diphosphate + (2E)-geranyl diphosphate = (2E,6E)-farnesyl diphosphate + diphosphate</text>
        <dbReference type="Rhea" id="RHEA:19361"/>
        <dbReference type="ChEBI" id="CHEBI:33019"/>
        <dbReference type="ChEBI" id="CHEBI:58057"/>
        <dbReference type="ChEBI" id="CHEBI:128769"/>
        <dbReference type="ChEBI" id="CHEBI:175763"/>
        <dbReference type="EC" id="2.5.1.10"/>
    </reaction>
</comment>
<evidence type="ECO:0000313" key="14">
    <source>
        <dbReference type="Proteomes" id="UP000621436"/>
    </source>
</evidence>
<keyword evidence="5 12" id="KW-0808">Transferase</keyword>
<gene>
    <name evidence="13" type="ORF">I0Q91_10735</name>
</gene>
<dbReference type="PROSITE" id="PS00444">
    <property type="entry name" value="POLYPRENYL_SYNTHASE_2"/>
    <property type="match status" value="1"/>
</dbReference>
<dbReference type="InterPro" id="IPR008949">
    <property type="entry name" value="Isoprenoid_synthase_dom_sf"/>
</dbReference>
<dbReference type="RefSeq" id="WP_270454554.1">
    <property type="nucleotide sequence ID" value="NZ_JADPIE010000006.1"/>
</dbReference>
<dbReference type="NCBIfam" id="NF045485">
    <property type="entry name" value="FPPsyn"/>
    <property type="match status" value="1"/>
</dbReference>
<dbReference type="SUPFAM" id="SSF48576">
    <property type="entry name" value="Terpenoid synthases"/>
    <property type="match status" value="1"/>
</dbReference>
<dbReference type="InterPro" id="IPR033749">
    <property type="entry name" value="Polyprenyl_synt_CS"/>
</dbReference>
<dbReference type="FunFam" id="1.10.600.10:FF:000001">
    <property type="entry name" value="Geranylgeranyl diphosphate synthase"/>
    <property type="match status" value="1"/>
</dbReference>
<dbReference type="PANTHER" id="PTHR43281">
    <property type="entry name" value="FARNESYL DIPHOSPHATE SYNTHASE"/>
    <property type="match status" value="1"/>
</dbReference>
<reference evidence="13" key="1">
    <citation type="submission" date="2020-11" db="EMBL/GenBank/DDBJ databases">
        <title>Halonatronomonas betainensis gen. nov., sp. nov. a novel haloalkaliphilic representative of the family Halanaerobiacae capable of betaine degradation.</title>
        <authorList>
            <person name="Boltyanskaya Y."/>
            <person name="Kevbrin V."/>
            <person name="Detkova E."/>
            <person name="Grouzdev D.S."/>
            <person name="Koziaeva V."/>
            <person name="Zhilina T."/>
        </authorList>
    </citation>
    <scope>NUCLEOTIDE SEQUENCE</scope>
    <source>
        <strain evidence="13">Z-7014</strain>
    </source>
</reference>
<proteinExistence type="inferred from homology"/>
<dbReference type="InterPro" id="IPR000092">
    <property type="entry name" value="Polyprenyl_synt"/>
</dbReference>
<comment type="cofactor">
    <cofactor evidence="1">
        <name>Mg(2+)</name>
        <dbReference type="ChEBI" id="CHEBI:18420"/>
    </cofactor>
</comment>
<evidence type="ECO:0000256" key="12">
    <source>
        <dbReference type="RuleBase" id="RU004466"/>
    </source>
</evidence>
<keyword evidence="6" id="KW-0479">Metal-binding</keyword>
<dbReference type="Pfam" id="PF00348">
    <property type="entry name" value="polyprenyl_synt"/>
    <property type="match status" value="1"/>
</dbReference>
<evidence type="ECO:0000256" key="9">
    <source>
        <dbReference type="ARBA" id="ARBA00032380"/>
    </source>
</evidence>
<evidence type="ECO:0000256" key="3">
    <source>
        <dbReference type="ARBA" id="ARBA00012439"/>
    </source>
</evidence>
<protein>
    <recommendedName>
        <fullName evidence="4">Farnesyl diphosphate synthase</fullName>
        <ecNumber evidence="3">2.5.1.10</ecNumber>
    </recommendedName>
    <alternativeName>
        <fullName evidence="10">(2E,6E)-farnesyl diphosphate synthase</fullName>
    </alternativeName>
    <alternativeName>
        <fullName evidence="9">Geranyltranstransferase</fullName>
    </alternativeName>
</protein>
<evidence type="ECO:0000256" key="11">
    <source>
        <dbReference type="ARBA" id="ARBA00049399"/>
    </source>
</evidence>
<evidence type="ECO:0000256" key="6">
    <source>
        <dbReference type="ARBA" id="ARBA00022723"/>
    </source>
</evidence>
<evidence type="ECO:0000256" key="5">
    <source>
        <dbReference type="ARBA" id="ARBA00022679"/>
    </source>
</evidence>
<evidence type="ECO:0000256" key="10">
    <source>
        <dbReference type="ARBA" id="ARBA00032873"/>
    </source>
</evidence>
<comment type="similarity">
    <text evidence="2 12">Belongs to the FPP/GGPP synthase family.</text>
</comment>
<dbReference type="PROSITE" id="PS00723">
    <property type="entry name" value="POLYPRENYL_SYNTHASE_1"/>
    <property type="match status" value="1"/>
</dbReference>
<dbReference type="Gene3D" id="1.10.600.10">
    <property type="entry name" value="Farnesyl Diphosphate Synthase"/>
    <property type="match status" value="1"/>
</dbReference>
<dbReference type="EMBL" id="JADPIE010000006">
    <property type="protein sequence ID" value="MBF8437560.1"/>
    <property type="molecule type" value="Genomic_DNA"/>
</dbReference>
<evidence type="ECO:0000256" key="8">
    <source>
        <dbReference type="ARBA" id="ARBA00023229"/>
    </source>
</evidence>
<evidence type="ECO:0000256" key="1">
    <source>
        <dbReference type="ARBA" id="ARBA00001946"/>
    </source>
</evidence>
<dbReference type="GO" id="GO:0005737">
    <property type="term" value="C:cytoplasm"/>
    <property type="evidence" value="ECO:0007669"/>
    <property type="project" value="UniProtKB-ARBA"/>
</dbReference>
<dbReference type="Proteomes" id="UP000621436">
    <property type="component" value="Unassembled WGS sequence"/>
</dbReference>
<comment type="caution">
    <text evidence="13">The sequence shown here is derived from an EMBL/GenBank/DDBJ whole genome shotgun (WGS) entry which is preliminary data.</text>
</comment>